<dbReference type="AlphaFoldDB" id="A0A2Z7BDY4"/>
<name>A0A2Z7BDY4_9LAMI</name>
<evidence type="ECO:0000256" key="1">
    <source>
        <dbReference type="SAM" id="MobiDB-lite"/>
    </source>
</evidence>
<dbReference type="EMBL" id="KV006675">
    <property type="protein sequence ID" value="KZV32440.1"/>
    <property type="molecule type" value="Genomic_DNA"/>
</dbReference>
<keyword evidence="3" id="KW-1185">Reference proteome</keyword>
<sequence length="137" mass="16005">MVKYLQIRKIWEQFTQTSVIGLKISKQELIRFEYSGYFGNRVRISDLREFRFDSETSVTDPDGSKQLKSRKEQNKISSRADDKSKLEEFLKSDCKREEKNRAPNSSIKQPAQRQDQLSENQNGGKLASWLRSNQLIA</sequence>
<feature type="compositionally biased region" description="Polar residues" evidence="1">
    <location>
        <begin position="102"/>
        <end position="123"/>
    </location>
</feature>
<gene>
    <name evidence="2" type="ORF">F511_15698</name>
</gene>
<proteinExistence type="predicted"/>
<evidence type="ECO:0000313" key="2">
    <source>
        <dbReference type="EMBL" id="KZV32440.1"/>
    </source>
</evidence>
<accession>A0A2Z7BDY4</accession>
<reference evidence="2 3" key="1">
    <citation type="journal article" date="2015" name="Proc. Natl. Acad. Sci. U.S.A.">
        <title>The resurrection genome of Boea hygrometrica: A blueprint for survival of dehydration.</title>
        <authorList>
            <person name="Xiao L."/>
            <person name="Yang G."/>
            <person name="Zhang L."/>
            <person name="Yang X."/>
            <person name="Zhao S."/>
            <person name="Ji Z."/>
            <person name="Zhou Q."/>
            <person name="Hu M."/>
            <person name="Wang Y."/>
            <person name="Chen M."/>
            <person name="Xu Y."/>
            <person name="Jin H."/>
            <person name="Xiao X."/>
            <person name="Hu G."/>
            <person name="Bao F."/>
            <person name="Hu Y."/>
            <person name="Wan P."/>
            <person name="Li L."/>
            <person name="Deng X."/>
            <person name="Kuang T."/>
            <person name="Xiang C."/>
            <person name="Zhu J.K."/>
            <person name="Oliver M.J."/>
            <person name="He Y."/>
        </authorList>
    </citation>
    <scope>NUCLEOTIDE SEQUENCE [LARGE SCALE GENOMIC DNA]</scope>
    <source>
        <strain evidence="3">cv. XS01</strain>
    </source>
</reference>
<feature type="region of interest" description="Disordered" evidence="1">
    <location>
        <begin position="55"/>
        <end position="137"/>
    </location>
</feature>
<organism evidence="2 3">
    <name type="scientific">Dorcoceras hygrometricum</name>
    <dbReference type="NCBI Taxonomy" id="472368"/>
    <lineage>
        <taxon>Eukaryota</taxon>
        <taxon>Viridiplantae</taxon>
        <taxon>Streptophyta</taxon>
        <taxon>Embryophyta</taxon>
        <taxon>Tracheophyta</taxon>
        <taxon>Spermatophyta</taxon>
        <taxon>Magnoliopsida</taxon>
        <taxon>eudicotyledons</taxon>
        <taxon>Gunneridae</taxon>
        <taxon>Pentapetalae</taxon>
        <taxon>asterids</taxon>
        <taxon>lamiids</taxon>
        <taxon>Lamiales</taxon>
        <taxon>Gesneriaceae</taxon>
        <taxon>Didymocarpoideae</taxon>
        <taxon>Trichosporeae</taxon>
        <taxon>Loxocarpinae</taxon>
        <taxon>Dorcoceras</taxon>
    </lineage>
</organism>
<feature type="compositionally biased region" description="Basic and acidic residues" evidence="1">
    <location>
        <begin position="62"/>
        <end position="101"/>
    </location>
</feature>
<protein>
    <submittedName>
        <fullName evidence="2">Leucine-rich repeat family protein</fullName>
    </submittedName>
</protein>
<dbReference type="Proteomes" id="UP000250235">
    <property type="component" value="Unassembled WGS sequence"/>
</dbReference>
<evidence type="ECO:0000313" key="3">
    <source>
        <dbReference type="Proteomes" id="UP000250235"/>
    </source>
</evidence>